<accession>A0A2V1DII0</accession>
<organism evidence="1 2">
    <name type="scientific">Periconia macrospinosa</name>
    <dbReference type="NCBI Taxonomy" id="97972"/>
    <lineage>
        <taxon>Eukaryota</taxon>
        <taxon>Fungi</taxon>
        <taxon>Dikarya</taxon>
        <taxon>Ascomycota</taxon>
        <taxon>Pezizomycotina</taxon>
        <taxon>Dothideomycetes</taxon>
        <taxon>Pleosporomycetidae</taxon>
        <taxon>Pleosporales</taxon>
        <taxon>Massarineae</taxon>
        <taxon>Periconiaceae</taxon>
        <taxon>Periconia</taxon>
    </lineage>
</organism>
<dbReference type="AlphaFoldDB" id="A0A2V1DII0"/>
<proteinExistence type="predicted"/>
<sequence>MGLNGDLENALSQINGTQLPPRDWEAVKMCRDCNQVAERLLTALKNIEVKGKGKLLGSFLETRKTIWSEAEVASLHAMLDSSRQQISIDQIITTQKKQTDINDHLAGSLQQTQSVVRNFLKDKLKSEIRPGNVIAAINSSYEQSPQSSIGRSPVMQTAQNLNPTDFENFRARLLGRLQFYDIDHRWESIPIAYSTLAVRGSFKQEPTVKDYVEREENWSRFLKNTDQSFNAHLRLASSQISRLKIKTLSCLGSEFWDEVTYAIEYTARAKSVGILQQNQMLGEIDATATAITTESTCSQRCFLQRWPPASHWAGTRDNCEVLFTTFLHLAVQCQLVDYTRIRLSTTSPRSSVLDLSKLPIVAVHCYRGFIGKGDRLSVAHHKPNPELIELLLEQRVDRNIPIRRHDTYSSPWEAAIEQCGSGMTDDWYEPFNSFIEHGADPKLFLSNPACSNTKSGKDNVLGQELKRIALKQKRWPRVSNLKQIFGKR</sequence>
<dbReference type="Proteomes" id="UP000244855">
    <property type="component" value="Unassembled WGS sequence"/>
</dbReference>
<keyword evidence="2" id="KW-1185">Reference proteome</keyword>
<name>A0A2V1DII0_9PLEO</name>
<reference evidence="1 2" key="1">
    <citation type="journal article" date="2018" name="Sci. Rep.">
        <title>Comparative genomics provides insights into the lifestyle and reveals functional heterogeneity of dark septate endophytic fungi.</title>
        <authorList>
            <person name="Knapp D.G."/>
            <person name="Nemeth J.B."/>
            <person name="Barry K."/>
            <person name="Hainaut M."/>
            <person name="Henrissat B."/>
            <person name="Johnson J."/>
            <person name="Kuo A."/>
            <person name="Lim J.H.P."/>
            <person name="Lipzen A."/>
            <person name="Nolan M."/>
            <person name="Ohm R.A."/>
            <person name="Tamas L."/>
            <person name="Grigoriev I.V."/>
            <person name="Spatafora J.W."/>
            <person name="Nagy L.G."/>
            <person name="Kovacs G.M."/>
        </authorList>
    </citation>
    <scope>NUCLEOTIDE SEQUENCE [LARGE SCALE GENOMIC DNA]</scope>
    <source>
        <strain evidence="1 2">DSE2036</strain>
    </source>
</reference>
<dbReference type="EMBL" id="KZ805436">
    <property type="protein sequence ID" value="PVH97423.1"/>
    <property type="molecule type" value="Genomic_DNA"/>
</dbReference>
<evidence type="ECO:0000313" key="1">
    <source>
        <dbReference type="EMBL" id="PVH97423.1"/>
    </source>
</evidence>
<protein>
    <submittedName>
        <fullName evidence="1">Uncharacterized protein</fullName>
    </submittedName>
</protein>
<gene>
    <name evidence="1" type="ORF">DM02DRAFT_674132</name>
</gene>
<dbReference type="STRING" id="97972.A0A2V1DII0"/>
<evidence type="ECO:0000313" key="2">
    <source>
        <dbReference type="Proteomes" id="UP000244855"/>
    </source>
</evidence>